<dbReference type="Gene3D" id="3.30.200.20">
    <property type="entry name" value="Phosphorylase Kinase, domain 1"/>
    <property type="match status" value="1"/>
</dbReference>
<protein>
    <recommendedName>
        <fullName evidence="2">non-specific serine/threonine protein kinase</fullName>
        <ecNumber evidence="2">2.7.11.1</ecNumber>
    </recommendedName>
</protein>
<evidence type="ECO:0000313" key="20">
    <source>
        <dbReference type="Proteomes" id="UP001210211"/>
    </source>
</evidence>
<dbReference type="GO" id="GO:0004674">
    <property type="term" value="F:protein serine/threonine kinase activity"/>
    <property type="evidence" value="ECO:0007669"/>
    <property type="project" value="UniProtKB-KW"/>
</dbReference>
<evidence type="ECO:0000256" key="6">
    <source>
        <dbReference type="ARBA" id="ARBA00022679"/>
    </source>
</evidence>
<dbReference type="PROSITE" id="PS50004">
    <property type="entry name" value="C2"/>
    <property type="match status" value="1"/>
</dbReference>
<evidence type="ECO:0000256" key="8">
    <source>
        <dbReference type="ARBA" id="ARBA00022741"/>
    </source>
</evidence>
<evidence type="ECO:0000259" key="18">
    <source>
        <dbReference type="PROSITE" id="PS50011"/>
    </source>
</evidence>
<keyword evidence="6" id="KW-0808">Transferase</keyword>
<dbReference type="CDD" id="cd04051">
    <property type="entry name" value="C2_SRC2_like"/>
    <property type="match status" value="1"/>
</dbReference>
<feature type="region of interest" description="Disordered" evidence="16">
    <location>
        <begin position="158"/>
        <end position="233"/>
    </location>
</feature>
<dbReference type="GO" id="GO:0005886">
    <property type="term" value="C:plasma membrane"/>
    <property type="evidence" value="ECO:0007669"/>
    <property type="project" value="UniProtKB-SubCell"/>
</dbReference>
<dbReference type="InterPro" id="IPR000719">
    <property type="entry name" value="Prot_kinase_dom"/>
</dbReference>
<evidence type="ECO:0000256" key="5">
    <source>
        <dbReference type="ARBA" id="ARBA00022553"/>
    </source>
</evidence>
<keyword evidence="20" id="KW-1185">Reference proteome</keyword>
<dbReference type="InterPro" id="IPR035892">
    <property type="entry name" value="C2_domain_sf"/>
</dbReference>
<gene>
    <name evidence="19" type="ORF">LUZ61_018279</name>
</gene>
<dbReference type="PROSITE" id="PS00108">
    <property type="entry name" value="PROTEIN_KINASE_ST"/>
    <property type="match status" value="1"/>
</dbReference>
<dbReference type="SUPFAM" id="SSF56112">
    <property type="entry name" value="Protein kinase-like (PK-like)"/>
    <property type="match status" value="1"/>
</dbReference>
<proteinExistence type="predicted"/>
<evidence type="ECO:0000256" key="11">
    <source>
        <dbReference type="ARBA" id="ARBA00022989"/>
    </source>
</evidence>
<feature type="region of interest" description="Disordered" evidence="16">
    <location>
        <begin position="679"/>
        <end position="699"/>
    </location>
</feature>
<evidence type="ECO:0000256" key="9">
    <source>
        <dbReference type="ARBA" id="ARBA00022777"/>
    </source>
</evidence>
<evidence type="ECO:0000256" key="15">
    <source>
        <dbReference type="PROSITE-ProRule" id="PRU10141"/>
    </source>
</evidence>
<evidence type="ECO:0000256" key="10">
    <source>
        <dbReference type="ARBA" id="ARBA00022840"/>
    </source>
</evidence>
<dbReference type="Proteomes" id="UP001210211">
    <property type="component" value="Unassembled WGS sequence"/>
</dbReference>
<evidence type="ECO:0000256" key="12">
    <source>
        <dbReference type="ARBA" id="ARBA00023136"/>
    </source>
</evidence>
<dbReference type="PANTHER" id="PTHR47982:SF35">
    <property type="entry name" value="PROLINE-RICH RECEPTOR-LIKE PROTEIN KINASE PERK1-RELATED"/>
    <property type="match status" value="1"/>
</dbReference>
<keyword evidence="11" id="KW-1133">Transmembrane helix</keyword>
<dbReference type="AlphaFoldDB" id="A0AAD6ELT2"/>
<dbReference type="InterPro" id="IPR000008">
    <property type="entry name" value="C2_dom"/>
</dbReference>
<dbReference type="SMART" id="SM00220">
    <property type="entry name" value="S_TKc"/>
    <property type="match status" value="1"/>
</dbReference>
<dbReference type="CDD" id="cd14066">
    <property type="entry name" value="STKc_IRAK"/>
    <property type="match status" value="1"/>
</dbReference>
<dbReference type="FunFam" id="1.10.510.10:FF:000239">
    <property type="entry name" value="Proline-rich receptor-like protein kinase PERK1"/>
    <property type="match status" value="1"/>
</dbReference>
<dbReference type="InterPro" id="IPR044750">
    <property type="entry name" value="C2_SRC2/BAP"/>
</dbReference>
<feature type="compositionally biased region" description="Low complexity" evidence="16">
    <location>
        <begin position="213"/>
        <end position="222"/>
    </location>
</feature>
<comment type="catalytic activity">
    <reaction evidence="14">
        <text>L-seryl-[protein] + ATP = O-phospho-L-seryl-[protein] + ADP + H(+)</text>
        <dbReference type="Rhea" id="RHEA:17989"/>
        <dbReference type="Rhea" id="RHEA-COMP:9863"/>
        <dbReference type="Rhea" id="RHEA-COMP:11604"/>
        <dbReference type="ChEBI" id="CHEBI:15378"/>
        <dbReference type="ChEBI" id="CHEBI:29999"/>
        <dbReference type="ChEBI" id="CHEBI:30616"/>
        <dbReference type="ChEBI" id="CHEBI:83421"/>
        <dbReference type="ChEBI" id="CHEBI:456216"/>
        <dbReference type="EC" id="2.7.11.1"/>
    </reaction>
</comment>
<feature type="compositionally biased region" description="Polar residues" evidence="16">
    <location>
        <begin position="158"/>
        <end position="168"/>
    </location>
</feature>
<dbReference type="InterPro" id="IPR047117">
    <property type="entry name" value="PERK1-13-like"/>
</dbReference>
<dbReference type="Pfam" id="PF00168">
    <property type="entry name" value="C2"/>
    <property type="match status" value="1"/>
</dbReference>
<evidence type="ECO:0000256" key="4">
    <source>
        <dbReference type="ARBA" id="ARBA00022527"/>
    </source>
</evidence>
<dbReference type="GO" id="GO:0005524">
    <property type="term" value="F:ATP binding"/>
    <property type="evidence" value="ECO:0007669"/>
    <property type="project" value="UniProtKB-UniRule"/>
</dbReference>
<feature type="binding site" evidence="15">
    <location>
        <position position="432"/>
    </location>
    <ligand>
        <name>ATP</name>
        <dbReference type="ChEBI" id="CHEBI:30616"/>
    </ligand>
</feature>
<dbReference type="InterPro" id="IPR017441">
    <property type="entry name" value="Protein_kinase_ATP_BS"/>
</dbReference>
<dbReference type="InterPro" id="IPR001245">
    <property type="entry name" value="Ser-Thr/Tyr_kinase_cat_dom"/>
</dbReference>
<evidence type="ECO:0000256" key="13">
    <source>
        <dbReference type="ARBA" id="ARBA00047899"/>
    </source>
</evidence>
<evidence type="ECO:0000256" key="1">
    <source>
        <dbReference type="ARBA" id="ARBA00004162"/>
    </source>
</evidence>
<feature type="compositionally biased region" description="Low complexity" evidence="16">
    <location>
        <begin position="174"/>
        <end position="187"/>
    </location>
</feature>
<dbReference type="Gene3D" id="2.60.40.150">
    <property type="entry name" value="C2 domain"/>
    <property type="match status" value="1"/>
</dbReference>
<dbReference type="Gene3D" id="1.10.510.10">
    <property type="entry name" value="Transferase(Phosphotransferase) domain 1"/>
    <property type="match status" value="1"/>
</dbReference>
<dbReference type="InterPro" id="IPR011009">
    <property type="entry name" value="Kinase-like_dom_sf"/>
</dbReference>
<dbReference type="SMART" id="SM00239">
    <property type="entry name" value="C2"/>
    <property type="match status" value="1"/>
</dbReference>
<keyword evidence="5" id="KW-0597">Phosphoprotein</keyword>
<evidence type="ECO:0000256" key="2">
    <source>
        <dbReference type="ARBA" id="ARBA00012513"/>
    </source>
</evidence>
<dbReference type="PROSITE" id="PS00107">
    <property type="entry name" value="PROTEIN_KINASE_ATP"/>
    <property type="match status" value="1"/>
</dbReference>
<feature type="domain" description="C2" evidence="17">
    <location>
        <begin position="1"/>
        <end position="107"/>
    </location>
</feature>
<comment type="caution">
    <text evidence="19">The sequence shown here is derived from an EMBL/GenBank/DDBJ whole genome shotgun (WGS) entry which is preliminary data.</text>
</comment>
<evidence type="ECO:0000256" key="14">
    <source>
        <dbReference type="ARBA" id="ARBA00048679"/>
    </source>
</evidence>
<dbReference type="SUPFAM" id="SSF49562">
    <property type="entry name" value="C2 domain (Calcium/lipid-binding domain, CaLB)"/>
    <property type="match status" value="1"/>
</dbReference>
<dbReference type="Pfam" id="PF07714">
    <property type="entry name" value="PK_Tyr_Ser-Thr"/>
    <property type="match status" value="1"/>
</dbReference>
<evidence type="ECO:0000259" key="17">
    <source>
        <dbReference type="PROSITE" id="PS50004"/>
    </source>
</evidence>
<evidence type="ECO:0000256" key="3">
    <source>
        <dbReference type="ARBA" id="ARBA00022475"/>
    </source>
</evidence>
<comment type="subcellular location">
    <subcellularLocation>
        <location evidence="1">Cell membrane</location>
        <topology evidence="1">Single-pass membrane protein</topology>
    </subcellularLocation>
</comment>
<name>A0AAD6ELT2_9POAL</name>
<keyword evidence="10 15" id="KW-0067">ATP-binding</keyword>
<keyword evidence="3" id="KW-1003">Cell membrane</keyword>
<organism evidence="19 20">
    <name type="scientific">Rhynchospora tenuis</name>
    <dbReference type="NCBI Taxonomy" id="198213"/>
    <lineage>
        <taxon>Eukaryota</taxon>
        <taxon>Viridiplantae</taxon>
        <taxon>Streptophyta</taxon>
        <taxon>Embryophyta</taxon>
        <taxon>Tracheophyta</taxon>
        <taxon>Spermatophyta</taxon>
        <taxon>Magnoliopsida</taxon>
        <taxon>Liliopsida</taxon>
        <taxon>Poales</taxon>
        <taxon>Cyperaceae</taxon>
        <taxon>Cyperoideae</taxon>
        <taxon>Rhynchosporeae</taxon>
        <taxon>Rhynchospora</taxon>
    </lineage>
</organism>
<keyword evidence="8 15" id="KW-0547">Nucleotide-binding</keyword>
<dbReference type="PANTHER" id="PTHR47982">
    <property type="entry name" value="PROLINE-RICH RECEPTOR-LIKE PROTEIN KINASE PERK4"/>
    <property type="match status" value="1"/>
</dbReference>
<keyword evidence="12" id="KW-0472">Membrane</keyword>
<sequence length="753" mass="83462">MQVRVTVKSAHGLKNVKWPYGKLYPYAVVWIDSSAKCATKIDLHSNVNPVWNEKFTIPLPPTSLAETAILYIDIVHANAAAGTNPLVGSVQFPLCEAINEAWTNGNVSHCLNVLRPSGRSQGTVEIIIGVKNPDVDQINQFNEETLYKQHADTDIGQNNQFSELNGITQPLPQPQMQPQVQFQSQGQFNPKPLIHPQGQLQAGSVVQPEGLHPPRQQVQPQSHPQPHPQLQPQVQPIDQYPIDSALKMPVVYPPNSQEFVRPTPVQGPKYSIPIDPAYGPVWPVPEQEQNNPATGMGTRQEATRMNREMLIPQNQYVQLENDNNNNARAAVVTDGVNDNGQTQCCSAGPQPHGMFKENPYASGFGNSSNYSGGKTFPPPSPNMTFSSSMGTFTYEELVIATDRFSDANLLGQGGFGYVHKGILPNGKEIAVKQLKAESGQGDREFLAEVEIVSRVHHRNLVSLVGYCISSGQRLLVYELVPNNTLEFHLHGKGCPTMEWSTRLRIALGAAKGLAYLHEDCYPKIIHRDIKAANILLDYKFEAKVADFGLAKFIEDNNTHVSTRVMGTFGYMAPEYASSGNLTDKSDMFSFGVVLLELITGHRPVDRTKSFMNGSLIEWARPLLVHALEEGNFEPLVDPKLQKNYNANEMARMIAVAAACIRHSAKLRPRMSQVVRELEGDDLSQENHHMGSYASSDYDSRSYSKDKMKFRKMALESCEYLSSQYSVPSSEDSLNPSGLSSEGHHMHGIWKLGR</sequence>
<dbReference type="PROSITE" id="PS50011">
    <property type="entry name" value="PROTEIN_KINASE_DOM"/>
    <property type="match status" value="1"/>
</dbReference>
<dbReference type="InterPro" id="IPR008271">
    <property type="entry name" value="Ser/Thr_kinase_AS"/>
</dbReference>
<comment type="catalytic activity">
    <reaction evidence="13">
        <text>L-threonyl-[protein] + ATP = O-phospho-L-threonyl-[protein] + ADP + H(+)</text>
        <dbReference type="Rhea" id="RHEA:46608"/>
        <dbReference type="Rhea" id="RHEA-COMP:11060"/>
        <dbReference type="Rhea" id="RHEA-COMP:11605"/>
        <dbReference type="ChEBI" id="CHEBI:15378"/>
        <dbReference type="ChEBI" id="CHEBI:30013"/>
        <dbReference type="ChEBI" id="CHEBI:30616"/>
        <dbReference type="ChEBI" id="CHEBI:61977"/>
        <dbReference type="ChEBI" id="CHEBI:456216"/>
        <dbReference type="EC" id="2.7.11.1"/>
    </reaction>
</comment>
<keyword evidence="4" id="KW-0723">Serine/threonine-protein kinase</keyword>
<dbReference type="GO" id="GO:0006952">
    <property type="term" value="P:defense response"/>
    <property type="evidence" value="ECO:0007669"/>
    <property type="project" value="InterPro"/>
</dbReference>
<reference evidence="19 20" key="1">
    <citation type="journal article" date="2022" name="Cell">
        <title>Repeat-based holocentromeres influence genome architecture and karyotype evolution.</title>
        <authorList>
            <person name="Hofstatter P.G."/>
            <person name="Thangavel G."/>
            <person name="Lux T."/>
            <person name="Neumann P."/>
            <person name="Vondrak T."/>
            <person name="Novak P."/>
            <person name="Zhang M."/>
            <person name="Costa L."/>
            <person name="Castellani M."/>
            <person name="Scott A."/>
            <person name="Toegelov H."/>
            <person name="Fuchs J."/>
            <person name="Mata-Sucre Y."/>
            <person name="Dias Y."/>
            <person name="Vanzela A.L.L."/>
            <person name="Huettel B."/>
            <person name="Almeida C.C.S."/>
            <person name="Simkova H."/>
            <person name="Souza G."/>
            <person name="Pedrosa-Harand A."/>
            <person name="Macas J."/>
            <person name="Mayer K.F.X."/>
            <person name="Houben A."/>
            <person name="Marques A."/>
        </authorList>
    </citation>
    <scope>NUCLEOTIDE SEQUENCE [LARGE SCALE GENOMIC DNA]</scope>
    <source>
        <strain evidence="19">RhyTen1mFocal</strain>
    </source>
</reference>
<dbReference type="EC" id="2.7.11.1" evidence="2"/>
<evidence type="ECO:0000256" key="7">
    <source>
        <dbReference type="ARBA" id="ARBA00022692"/>
    </source>
</evidence>
<evidence type="ECO:0000256" key="16">
    <source>
        <dbReference type="SAM" id="MobiDB-lite"/>
    </source>
</evidence>
<dbReference type="FunFam" id="3.30.200.20:FF:000212">
    <property type="entry name" value="Proline-rich receptor-like protein kinase PERK8"/>
    <property type="match status" value="1"/>
</dbReference>
<keyword evidence="7" id="KW-0812">Transmembrane</keyword>
<keyword evidence="9" id="KW-0418">Kinase</keyword>
<feature type="domain" description="Protein kinase" evidence="18">
    <location>
        <begin position="404"/>
        <end position="690"/>
    </location>
</feature>
<evidence type="ECO:0000313" key="19">
    <source>
        <dbReference type="EMBL" id="KAJ3689115.1"/>
    </source>
</evidence>
<dbReference type="EMBL" id="JAMRDG010000002">
    <property type="protein sequence ID" value="KAJ3689115.1"/>
    <property type="molecule type" value="Genomic_DNA"/>
</dbReference>
<accession>A0AAD6ELT2</accession>